<dbReference type="GO" id="GO:0003743">
    <property type="term" value="F:translation initiation factor activity"/>
    <property type="evidence" value="ECO:0007669"/>
    <property type="project" value="InterPro"/>
</dbReference>
<dbReference type="InterPro" id="IPR039759">
    <property type="entry name" value="eIF2D_SUI1"/>
</dbReference>
<gene>
    <name evidence="3" type="ORF">QE152_g19347</name>
</gene>
<evidence type="ECO:0000313" key="3">
    <source>
        <dbReference type="EMBL" id="KAK9723172.1"/>
    </source>
</evidence>
<dbReference type="CDD" id="cd11610">
    <property type="entry name" value="eIF2D_N"/>
    <property type="match status" value="1"/>
</dbReference>
<dbReference type="InterPro" id="IPR041366">
    <property type="entry name" value="Pre-PUA"/>
</dbReference>
<sequence>MFKKPFKIKSNTQLKSTDRKTLKETFSTAFPQLTEDDIETILPKKECAFCMKVVTAKNVTVFIYLVQKRAIAFEIDGRLYPSVYLLWKYSTLILNFTTTLFVLTKIVNGADLMVPGIVRDPNGYAVGVTAITTHDLDSIDPKEDMPVLPVPNLGPPMWLTSVQSSNDFPPLPGGDNITSDISPIDEVPETPLVESPTSKDPVDEVAEMDKILMDCFLTAIKYSKDLQLPMLTSSFYKLVLMPVCPADKTLDIKKSSYKKVGQFLKQMEKDGVIIIKEKKKGVETLEAINHQHPTLMNFYVEVGNRPKKPQEENVDTPIGPSIVESYVITNAVLPIFEEFGLKKSDTLTTTEIRKLVTTYVKNHEYQSKENQRLVNVGNTPFGTLCKNENSVAWEELMEKVISAMKSCYKVTSGAEETISKGKIQPIVMSTQTRSGNKKVTLIDNLELFGIKLSEFAKECQHGVAASTSISKIPGKKSDQLLVQGNQILFVYNLLVDKYKIPKKYIRGLEHAPKPKKTKRTTLLLLMNLKENSIPEVEDLHDMENATRQPTQKTPRIRHHLDRRSARRYIGGGYQAQLLAGNLKCIRRRYTELMAGNLKCIRRYKVKILDFVPGSQELVQGNQILFVYNLLVDKYKIPKKYIRGLEHAPKPKKTKRTTLLLLMNLKENSIPEVEDLHDMENATRQPTQKTPRIRHHLQYLTILVINLHGSSS</sequence>
<protein>
    <submittedName>
        <fullName evidence="3">Pre-PUA-like domain</fullName>
    </submittedName>
</protein>
<dbReference type="PANTHER" id="PTHR12217:SF4">
    <property type="entry name" value="EUKARYOTIC TRANSLATION INITIATION FACTOR 2D"/>
    <property type="match status" value="1"/>
</dbReference>
<dbReference type="SUPFAM" id="SSF55159">
    <property type="entry name" value="eIF1-like"/>
    <property type="match status" value="1"/>
</dbReference>
<evidence type="ECO:0000313" key="4">
    <source>
        <dbReference type="Proteomes" id="UP001458880"/>
    </source>
</evidence>
<dbReference type="InterPro" id="IPR001950">
    <property type="entry name" value="SUI1"/>
</dbReference>
<dbReference type="FunFam" id="3.30.780.10:FF:000008">
    <property type="entry name" value="eukaryotic translation initiation factor 2D"/>
    <property type="match status" value="1"/>
</dbReference>
<dbReference type="InterPro" id="IPR036885">
    <property type="entry name" value="SWIB_MDM2_dom_sf"/>
</dbReference>
<dbReference type="Pfam" id="PF17832">
    <property type="entry name" value="Pre-PUA"/>
    <property type="match status" value="1"/>
</dbReference>
<dbReference type="Gene3D" id="3.10.400.20">
    <property type="match status" value="1"/>
</dbReference>
<accession>A0AAW1KS30</accession>
<proteinExistence type="predicted"/>
<evidence type="ECO:0000259" key="2">
    <source>
        <dbReference type="PROSITE" id="PS50296"/>
    </source>
</evidence>
<feature type="domain" description="SUI1" evidence="2">
    <location>
        <begin position="426"/>
        <end position="498"/>
    </location>
</feature>
<dbReference type="PANTHER" id="PTHR12217">
    <property type="entry name" value="EUKARYOTIC TRANSLATION INITIATION FACTOR 2D"/>
    <property type="match status" value="1"/>
</dbReference>
<keyword evidence="1" id="KW-0963">Cytoplasm</keyword>
<organism evidence="3 4">
    <name type="scientific">Popillia japonica</name>
    <name type="common">Japanese beetle</name>
    <dbReference type="NCBI Taxonomy" id="7064"/>
    <lineage>
        <taxon>Eukaryota</taxon>
        <taxon>Metazoa</taxon>
        <taxon>Ecdysozoa</taxon>
        <taxon>Arthropoda</taxon>
        <taxon>Hexapoda</taxon>
        <taxon>Insecta</taxon>
        <taxon>Pterygota</taxon>
        <taxon>Neoptera</taxon>
        <taxon>Endopterygota</taxon>
        <taxon>Coleoptera</taxon>
        <taxon>Polyphaga</taxon>
        <taxon>Scarabaeiformia</taxon>
        <taxon>Scarabaeidae</taxon>
        <taxon>Rutelinae</taxon>
        <taxon>Popillia</taxon>
    </lineage>
</organism>
<dbReference type="Pfam" id="PF26291">
    <property type="entry name" value="SWIB_eIF2D"/>
    <property type="match status" value="1"/>
</dbReference>
<dbReference type="SUPFAM" id="SSF47592">
    <property type="entry name" value="SWIB/MDM2 domain"/>
    <property type="match status" value="1"/>
</dbReference>
<dbReference type="InterPro" id="IPR057429">
    <property type="entry name" value="WH_eIF2D"/>
</dbReference>
<dbReference type="InterPro" id="IPR036877">
    <property type="entry name" value="SUI1_dom_sf"/>
</dbReference>
<name>A0AAW1KS30_POPJA</name>
<comment type="caution">
    <text evidence="3">The sequence shown here is derived from an EMBL/GenBank/DDBJ whole genome shotgun (WGS) entry which is preliminary data.</text>
</comment>
<dbReference type="InterPro" id="IPR048247">
    <property type="entry name" value="eIF2D_N"/>
</dbReference>
<dbReference type="Proteomes" id="UP001458880">
    <property type="component" value="Unassembled WGS sequence"/>
</dbReference>
<dbReference type="CDD" id="cd11608">
    <property type="entry name" value="eIF2D_C"/>
    <property type="match status" value="1"/>
</dbReference>
<dbReference type="InterPro" id="IPR058886">
    <property type="entry name" value="SWIB_eIF2D"/>
</dbReference>
<dbReference type="EMBL" id="JASPKY010000182">
    <property type="protein sequence ID" value="KAK9723172.1"/>
    <property type="molecule type" value="Genomic_DNA"/>
</dbReference>
<dbReference type="Pfam" id="PF01253">
    <property type="entry name" value="SUI1"/>
    <property type="match status" value="1"/>
</dbReference>
<evidence type="ECO:0000256" key="1">
    <source>
        <dbReference type="ARBA" id="ARBA00022490"/>
    </source>
</evidence>
<dbReference type="InterPro" id="IPR039757">
    <property type="entry name" value="EIF2D"/>
</dbReference>
<reference evidence="3 4" key="1">
    <citation type="journal article" date="2024" name="BMC Genomics">
        <title>De novo assembly and annotation of Popillia japonica's genome with initial clues to its potential as an invasive pest.</title>
        <authorList>
            <person name="Cucini C."/>
            <person name="Boschi S."/>
            <person name="Funari R."/>
            <person name="Cardaioli E."/>
            <person name="Iannotti N."/>
            <person name="Marturano G."/>
            <person name="Paoli F."/>
            <person name="Bruttini M."/>
            <person name="Carapelli A."/>
            <person name="Frati F."/>
            <person name="Nardi F."/>
        </authorList>
    </citation>
    <scope>NUCLEOTIDE SEQUENCE [LARGE SCALE GENOMIC DNA]</scope>
    <source>
        <strain evidence="3">DMR45628</strain>
    </source>
</reference>
<dbReference type="Gene3D" id="3.30.780.10">
    <property type="entry name" value="SUI1-like domain"/>
    <property type="match status" value="1"/>
</dbReference>
<dbReference type="GO" id="GO:0001731">
    <property type="term" value="P:formation of translation preinitiation complex"/>
    <property type="evidence" value="ECO:0007669"/>
    <property type="project" value="InterPro"/>
</dbReference>
<dbReference type="AlphaFoldDB" id="A0AAW1KS30"/>
<dbReference type="Pfam" id="PF25304">
    <property type="entry name" value="WHD_eIF2D"/>
    <property type="match status" value="1"/>
</dbReference>
<dbReference type="PROSITE" id="PS50296">
    <property type="entry name" value="SUI1"/>
    <property type="match status" value="1"/>
</dbReference>
<keyword evidence="4" id="KW-1185">Reference proteome</keyword>